<evidence type="ECO:0000259" key="2">
    <source>
        <dbReference type="PROSITE" id="PS50089"/>
    </source>
</evidence>
<feature type="domain" description="RING-type" evidence="2">
    <location>
        <begin position="46"/>
        <end position="88"/>
    </location>
</feature>
<protein>
    <recommendedName>
        <fullName evidence="2">RING-type domain-containing protein</fullName>
    </recommendedName>
</protein>
<dbReference type="GO" id="GO:0008270">
    <property type="term" value="F:zinc ion binding"/>
    <property type="evidence" value="ECO:0007669"/>
    <property type="project" value="UniProtKB-KW"/>
</dbReference>
<dbReference type="PANTHER" id="PTHR47662">
    <property type="entry name" value="RING-TYPE DOMAIN-CONTAINING PROTEIN"/>
    <property type="match status" value="1"/>
</dbReference>
<keyword evidence="1" id="KW-0479">Metal-binding</keyword>
<dbReference type="Pfam" id="PF13639">
    <property type="entry name" value="zf-RING_2"/>
    <property type="match status" value="1"/>
</dbReference>
<dbReference type="InterPro" id="IPR013083">
    <property type="entry name" value="Znf_RING/FYVE/PHD"/>
</dbReference>
<keyword evidence="4" id="KW-1185">Reference proteome</keyword>
<evidence type="ECO:0000256" key="1">
    <source>
        <dbReference type="PROSITE-ProRule" id="PRU00175"/>
    </source>
</evidence>
<sequence>MIRTTSWCLRSSYKRRRSTRKYLALIEDKIPTFRYRSESTPDLIECAVCLSNFREGEKIRELKCNHIFHKDCLDKWLQHDSATCPLCRSSVLPEKIGVEPRQVENEGEFDGSDEELIFFLSALHGSHTYLAAIDGPADLEPYLFLVWAGGWGLKKLGLGLAGEN</sequence>
<dbReference type="InterPro" id="IPR001841">
    <property type="entry name" value="Znf_RING"/>
</dbReference>
<dbReference type="AlphaFoldDB" id="A0A835CYV7"/>
<dbReference type="Proteomes" id="UP000655225">
    <property type="component" value="Unassembled WGS sequence"/>
</dbReference>
<evidence type="ECO:0000313" key="3">
    <source>
        <dbReference type="EMBL" id="KAF8377262.1"/>
    </source>
</evidence>
<accession>A0A835CYV7</accession>
<dbReference type="OMA" id="LIISTQY"/>
<dbReference type="EMBL" id="JABCRI010000024">
    <property type="protein sequence ID" value="KAF8377262.1"/>
    <property type="molecule type" value="Genomic_DNA"/>
</dbReference>
<name>A0A835CYV7_TETSI</name>
<dbReference type="PROSITE" id="PS50089">
    <property type="entry name" value="ZF_RING_2"/>
    <property type="match status" value="1"/>
</dbReference>
<dbReference type="Gene3D" id="3.30.40.10">
    <property type="entry name" value="Zinc/RING finger domain, C3HC4 (zinc finger)"/>
    <property type="match status" value="1"/>
</dbReference>
<evidence type="ECO:0000313" key="4">
    <source>
        <dbReference type="Proteomes" id="UP000655225"/>
    </source>
</evidence>
<dbReference type="OrthoDB" id="8062037at2759"/>
<dbReference type="SUPFAM" id="SSF57850">
    <property type="entry name" value="RING/U-box"/>
    <property type="match status" value="1"/>
</dbReference>
<organism evidence="3 4">
    <name type="scientific">Tetracentron sinense</name>
    <name type="common">Spur-leaf</name>
    <dbReference type="NCBI Taxonomy" id="13715"/>
    <lineage>
        <taxon>Eukaryota</taxon>
        <taxon>Viridiplantae</taxon>
        <taxon>Streptophyta</taxon>
        <taxon>Embryophyta</taxon>
        <taxon>Tracheophyta</taxon>
        <taxon>Spermatophyta</taxon>
        <taxon>Magnoliopsida</taxon>
        <taxon>Trochodendrales</taxon>
        <taxon>Trochodendraceae</taxon>
        <taxon>Tetracentron</taxon>
    </lineage>
</organism>
<keyword evidence="1" id="KW-0862">Zinc</keyword>
<proteinExistence type="predicted"/>
<gene>
    <name evidence="3" type="ORF">HHK36_030637</name>
</gene>
<comment type="caution">
    <text evidence="3">The sequence shown here is derived from an EMBL/GenBank/DDBJ whole genome shotgun (WGS) entry which is preliminary data.</text>
</comment>
<dbReference type="CDD" id="cd16454">
    <property type="entry name" value="RING-H2_PA-TM-RING"/>
    <property type="match status" value="1"/>
</dbReference>
<reference evidence="3 4" key="1">
    <citation type="submission" date="2020-04" db="EMBL/GenBank/DDBJ databases">
        <title>Plant Genome Project.</title>
        <authorList>
            <person name="Zhang R.-G."/>
        </authorList>
    </citation>
    <scope>NUCLEOTIDE SEQUENCE [LARGE SCALE GENOMIC DNA]</scope>
    <source>
        <strain evidence="3">YNK0</strain>
        <tissue evidence="3">Leaf</tissue>
    </source>
</reference>
<keyword evidence="1" id="KW-0863">Zinc-finger</keyword>
<dbReference type="SMART" id="SM00184">
    <property type="entry name" value="RING"/>
    <property type="match status" value="1"/>
</dbReference>
<dbReference type="PANTHER" id="PTHR47662:SF1">
    <property type="entry name" value="RING-TYPE DOMAIN-CONTAINING PROTEIN"/>
    <property type="match status" value="1"/>
</dbReference>